<keyword evidence="2" id="KW-1185">Reference proteome</keyword>
<sequence length="149" mass="17266">MNNKEVIGNTIPLLDTEGFFSDEGYRLKSKLSLRYEPYEAVLVIGNEFEFALDGCIFNQGLIQITRETNWDETLPESPVDYAIDEMLTTIQKPCVEIEDLDPSYREKFNEMSKELLEAFRAQGEQGGNSWLRGDLYRFNNDIQHLKQTN</sequence>
<evidence type="ECO:0000313" key="1">
    <source>
        <dbReference type="EMBL" id="QGZ14457.1"/>
    </source>
</evidence>
<dbReference type="GeneID" id="55624130"/>
<reference evidence="1 2" key="1">
    <citation type="submission" date="2019-10" db="EMBL/GenBank/DDBJ databases">
        <title>Draft genome sequence of Photobacterium phage PDCC-1.</title>
        <authorList>
            <person name="Quiroz-Guzman E."/>
        </authorList>
    </citation>
    <scope>NUCLEOTIDE SEQUENCE [LARGE SCALE GENOMIC DNA]</scope>
</reference>
<accession>A0A6B9J2B6</accession>
<name>A0A6B9J2B6_9CAUD</name>
<proteinExistence type="predicted"/>
<organism evidence="1 2">
    <name type="scientific">Photobacterium phage PDCC-1</name>
    <dbReference type="NCBI Taxonomy" id="2664246"/>
    <lineage>
        <taxon>Viruses</taxon>
        <taxon>Duplodnaviria</taxon>
        <taxon>Heunggongvirae</taxon>
        <taxon>Uroviricota</taxon>
        <taxon>Caudoviricetes</taxon>
        <taxon>Chimalliviridae</taxon>
        <taxon>Gorgonvirinae</taxon>
        <taxon>Aphroditevirus</taxon>
        <taxon>Aphroditevirus PDCC1</taxon>
    </lineage>
</organism>
<dbReference type="EMBL" id="MN562221">
    <property type="protein sequence ID" value="QGZ14457.1"/>
    <property type="molecule type" value="Genomic_DNA"/>
</dbReference>
<protein>
    <submittedName>
        <fullName evidence="1">Uncharacterized protein</fullName>
    </submittedName>
</protein>
<dbReference type="RefSeq" id="YP_009853446.1">
    <property type="nucleotide sequence ID" value="NC_048821.1"/>
</dbReference>
<dbReference type="Proteomes" id="UP000437974">
    <property type="component" value="Segment"/>
</dbReference>
<dbReference type="KEGG" id="vg:55624130"/>
<evidence type="ECO:0000313" key="2">
    <source>
        <dbReference type="Proteomes" id="UP000437974"/>
    </source>
</evidence>